<dbReference type="OrthoDB" id="8184122at2"/>
<keyword evidence="6" id="KW-1185">Reference proteome</keyword>
<evidence type="ECO:0000256" key="3">
    <source>
        <dbReference type="SAM" id="SignalP"/>
    </source>
</evidence>
<dbReference type="AlphaFoldDB" id="A0A562SM28"/>
<dbReference type="Pfam" id="PF13458">
    <property type="entry name" value="Peripla_BP_6"/>
    <property type="match status" value="1"/>
</dbReference>
<gene>
    <name evidence="5" type="ORF">JM93_03662</name>
</gene>
<dbReference type="SUPFAM" id="SSF53822">
    <property type="entry name" value="Periplasmic binding protein-like I"/>
    <property type="match status" value="1"/>
</dbReference>
<feature type="domain" description="Leucine-binding protein" evidence="4">
    <location>
        <begin position="35"/>
        <end position="399"/>
    </location>
</feature>
<keyword evidence="2 3" id="KW-0732">Signal</keyword>
<dbReference type="CDD" id="cd06334">
    <property type="entry name" value="PBP1_ABC_ligand_binding-like"/>
    <property type="match status" value="1"/>
</dbReference>
<dbReference type="PANTHER" id="PTHR47235">
    <property type="entry name" value="BLR6548 PROTEIN"/>
    <property type="match status" value="1"/>
</dbReference>
<evidence type="ECO:0000256" key="1">
    <source>
        <dbReference type="ARBA" id="ARBA00010062"/>
    </source>
</evidence>
<comment type="caution">
    <text evidence="5">The sequence shown here is derived from an EMBL/GenBank/DDBJ whole genome shotgun (WGS) entry which is preliminary data.</text>
</comment>
<evidence type="ECO:0000256" key="2">
    <source>
        <dbReference type="ARBA" id="ARBA00022729"/>
    </source>
</evidence>
<protein>
    <submittedName>
        <fullName evidence="5">Amino acid/amide ABC transporter substrate-binding protein (HAAT family)</fullName>
    </submittedName>
</protein>
<feature type="chain" id="PRO_5021847407" evidence="3">
    <location>
        <begin position="30"/>
        <end position="443"/>
    </location>
</feature>
<comment type="similarity">
    <text evidence="1">Belongs to the leucine-binding protein family.</text>
</comment>
<proteinExistence type="inferred from homology"/>
<dbReference type="EMBL" id="VLLF01000009">
    <property type="protein sequence ID" value="TWI82312.1"/>
    <property type="molecule type" value="Genomic_DNA"/>
</dbReference>
<evidence type="ECO:0000313" key="5">
    <source>
        <dbReference type="EMBL" id="TWI82312.1"/>
    </source>
</evidence>
<dbReference type="PANTHER" id="PTHR47235:SF1">
    <property type="entry name" value="BLR6548 PROTEIN"/>
    <property type="match status" value="1"/>
</dbReference>
<dbReference type="Proteomes" id="UP000320593">
    <property type="component" value="Unassembled WGS sequence"/>
</dbReference>
<reference evidence="5 6" key="1">
    <citation type="submission" date="2019-07" db="EMBL/GenBank/DDBJ databases">
        <title>Genomic Encyclopedia of Archaeal and Bacterial Type Strains, Phase II (KMG-II): from individual species to whole genera.</title>
        <authorList>
            <person name="Goeker M."/>
        </authorList>
    </citation>
    <scope>NUCLEOTIDE SEQUENCE [LARGE SCALE GENOMIC DNA]</scope>
    <source>
        <strain evidence="5 6">ATCC BAA-252</strain>
    </source>
</reference>
<accession>A0A562SM28</accession>
<dbReference type="InterPro" id="IPR028081">
    <property type="entry name" value="Leu-bd"/>
</dbReference>
<evidence type="ECO:0000259" key="4">
    <source>
        <dbReference type="Pfam" id="PF13458"/>
    </source>
</evidence>
<dbReference type="InterPro" id="IPR028082">
    <property type="entry name" value="Peripla_BP_I"/>
</dbReference>
<sequence>MKHLKTWSFAAALAVGVTAVGIAPQPVQAQDSNYVPLLTYRTGPFAGSGIFIANGMNDYLQMLNERDGGIGGVPIEIEECETSYNAQKGVECYESTKGKGALVYNPYSTGITLQLIPKASVDKIPVLSVGYGLSAAAIGNVFPWVFNAPTTYWDGASVVVKYIGEQEGGMENLQGKKIGYIFLDAGFGREPIPLLEQLAETYGFELLQYPVPVAQMQSQSSQWLNVRRDRPDYMVMWGWGAMNPTAIKEAAKIRFPMEKFIGVWWSAGEDDAGAAGQDAAGYKAMNFSGVGTDFPAIQDIKTYLVDTGKTQTDEEMLGTTLYNRGVLNSVIIAEGIRTAQELTGKKVINGEDMRMGLEALNLTEERLAELGLSGFSYPIQITCEDHAGSHPVFIQEWDGERFVKISDWIEPMSDVVRPLLEAAAADYSEKNAPWPERSEACAQ</sequence>
<dbReference type="RefSeq" id="WP_145346170.1">
    <property type="nucleotide sequence ID" value="NZ_SMLY01000084.1"/>
</dbReference>
<name>A0A562SM28_9HYPH</name>
<feature type="signal peptide" evidence="3">
    <location>
        <begin position="1"/>
        <end position="29"/>
    </location>
</feature>
<dbReference type="Gene3D" id="3.40.50.2300">
    <property type="match status" value="2"/>
</dbReference>
<organism evidence="5 6">
    <name type="scientific">Roseibium hamelinense</name>
    <dbReference type="NCBI Taxonomy" id="150831"/>
    <lineage>
        <taxon>Bacteria</taxon>
        <taxon>Pseudomonadati</taxon>
        <taxon>Pseudomonadota</taxon>
        <taxon>Alphaproteobacteria</taxon>
        <taxon>Hyphomicrobiales</taxon>
        <taxon>Stappiaceae</taxon>
        <taxon>Roseibium</taxon>
    </lineage>
</organism>
<evidence type="ECO:0000313" key="6">
    <source>
        <dbReference type="Proteomes" id="UP000320593"/>
    </source>
</evidence>